<dbReference type="Proteomes" id="UP001416858">
    <property type="component" value="Unassembled WGS sequence"/>
</dbReference>
<name>A0ABP9VV32_9BACT</name>
<gene>
    <name evidence="1" type="primary">bshB1_2</name>
    <name evidence="1" type="ORF">Rcae01_04018</name>
</gene>
<dbReference type="RefSeq" id="WP_345685331.1">
    <property type="nucleotide sequence ID" value="NZ_BAABRO010000010.1"/>
</dbReference>
<organism evidence="1 2">
    <name type="scientific">Novipirellula caenicola</name>
    <dbReference type="NCBI Taxonomy" id="1536901"/>
    <lineage>
        <taxon>Bacteria</taxon>
        <taxon>Pseudomonadati</taxon>
        <taxon>Planctomycetota</taxon>
        <taxon>Planctomycetia</taxon>
        <taxon>Pirellulales</taxon>
        <taxon>Pirellulaceae</taxon>
        <taxon>Novipirellula</taxon>
    </lineage>
</organism>
<dbReference type="Pfam" id="PF02585">
    <property type="entry name" value="PIG-L"/>
    <property type="match status" value="1"/>
</dbReference>
<keyword evidence="2" id="KW-1185">Reference proteome</keyword>
<evidence type="ECO:0000313" key="2">
    <source>
        <dbReference type="Proteomes" id="UP001416858"/>
    </source>
</evidence>
<evidence type="ECO:0000313" key="1">
    <source>
        <dbReference type="EMBL" id="GAA5508551.1"/>
    </source>
</evidence>
<sequence length="271" mass="29355">MASTEKSTQRKVALALMAHPDDAEITCAGTLIRLAEQGWETHIATLTGGDCGALTGDAAEVARIRITEGTEAAKLAGATFHCLNEPDGRVVYDRNALQKVIDLFRTIAPTLVITMPMSDYHADHEITGQLGRAASFVFAAPNASTLPLVAGSTIPHLYYCDGHGGTDRLGQKVEPTTRVDITEQLDRKTEMLACHASQREWLRVHNGIDEYLSTMRYYNETRGEECGVPAAEVFIQHTGHAYPTNDLLAELFPLNRSCQSNAIGASTVIGS</sequence>
<dbReference type="PANTHER" id="PTHR12993:SF11">
    <property type="entry name" value="N-ACETYLGLUCOSAMINYL-PHOSPHATIDYLINOSITOL DE-N-ACETYLASE"/>
    <property type="match status" value="1"/>
</dbReference>
<dbReference type="EMBL" id="BAABRO010000010">
    <property type="protein sequence ID" value="GAA5508551.1"/>
    <property type="molecule type" value="Genomic_DNA"/>
</dbReference>
<dbReference type="Gene3D" id="3.40.50.10320">
    <property type="entry name" value="LmbE-like"/>
    <property type="match status" value="1"/>
</dbReference>
<accession>A0ABP9VV32</accession>
<dbReference type="PANTHER" id="PTHR12993">
    <property type="entry name" value="N-ACETYLGLUCOSAMINYL-PHOSPHATIDYLINOSITOL DE-N-ACETYLASE-RELATED"/>
    <property type="match status" value="1"/>
</dbReference>
<dbReference type="SUPFAM" id="SSF102588">
    <property type="entry name" value="LmbE-like"/>
    <property type="match status" value="1"/>
</dbReference>
<dbReference type="InterPro" id="IPR024078">
    <property type="entry name" value="LmbE-like_dom_sf"/>
</dbReference>
<proteinExistence type="predicted"/>
<dbReference type="InterPro" id="IPR003737">
    <property type="entry name" value="GlcNAc_PI_deacetylase-related"/>
</dbReference>
<protein>
    <submittedName>
        <fullName evidence="1">N-acetyl-alpha-D-glucosaminyl L-malate deacetylase 1</fullName>
    </submittedName>
</protein>
<comment type="caution">
    <text evidence="1">The sequence shown here is derived from an EMBL/GenBank/DDBJ whole genome shotgun (WGS) entry which is preliminary data.</text>
</comment>
<reference evidence="1 2" key="1">
    <citation type="submission" date="2024-02" db="EMBL/GenBank/DDBJ databases">
        <title>Rhodopirellula caenicola NBRC 110016.</title>
        <authorList>
            <person name="Ichikawa N."/>
            <person name="Katano-Makiyama Y."/>
            <person name="Hidaka K."/>
        </authorList>
    </citation>
    <scope>NUCLEOTIDE SEQUENCE [LARGE SCALE GENOMIC DNA]</scope>
    <source>
        <strain evidence="1 2">NBRC 110016</strain>
    </source>
</reference>